<sequence length="84" mass="8888">MGRAARTLPGASAASRGKPVLVCTQTGWLCVPPLLCAPLKCPGTSCRGPQHVLLEDARGAASESRPHWSSSSEGWRKLLQPLPE</sequence>
<evidence type="ECO:0000313" key="3">
    <source>
        <dbReference type="Proteomes" id="UP001066276"/>
    </source>
</evidence>
<dbReference type="Proteomes" id="UP001066276">
    <property type="component" value="Chromosome 10"/>
</dbReference>
<comment type="caution">
    <text evidence="2">The sequence shown here is derived from an EMBL/GenBank/DDBJ whole genome shotgun (WGS) entry which is preliminary data.</text>
</comment>
<gene>
    <name evidence="2" type="ORF">NDU88_004010</name>
</gene>
<feature type="region of interest" description="Disordered" evidence="1">
    <location>
        <begin position="57"/>
        <end position="84"/>
    </location>
</feature>
<keyword evidence="3" id="KW-1185">Reference proteome</keyword>
<organism evidence="2 3">
    <name type="scientific">Pleurodeles waltl</name>
    <name type="common">Iberian ribbed newt</name>
    <dbReference type="NCBI Taxonomy" id="8319"/>
    <lineage>
        <taxon>Eukaryota</taxon>
        <taxon>Metazoa</taxon>
        <taxon>Chordata</taxon>
        <taxon>Craniata</taxon>
        <taxon>Vertebrata</taxon>
        <taxon>Euteleostomi</taxon>
        <taxon>Amphibia</taxon>
        <taxon>Batrachia</taxon>
        <taxon>Caudata</taxon>
        <taxon>Salamandroidea</taxon>
        <taxon>Salamandridae</taxon>
        <taxon>Pleurodelinae</taxon>
        <taxon>Pleurodeles</taxon>
    </lineage>
</organism>
<accession>A0AAV7M6N2</accession>
<dbReference type="AlphaFoldDB" id="A0AAV7M6N2"/>
<proteinExistence type="predicted"/>
<evidence type="ECO:0000256" key="1">
    <source>
        <dbReference type="SAM" id="MobiDB-lite"/>
    </source>
</evidence>
<protein>
    <submittedName>
        <fullName evidence="2">Uncharacterized protein</fullName>
    </submittedName>
</protein>
<dbReference type="EMBL" id="JANPWB010000014">
    <property type="protein sequence ID" value="KAJ1098903.1"/>
    <property type="molecule type" value="Genomic_DNA"/>
</dbReference>
<reference evidence="2" key="1">
    <citation type="journal article" date="2022" name="bioRxiv">
        <title>Sequencing and chromosome-scale assembly of the giantPleurodeles waltlgenome.</title>
        <authorList>
            <person name="Brown T."/>
            <person name="Elewa A."/>
            <person name="Iarovenko S."/>
            <person name="Subramanian E."/>
            <person name="Araus A.J."/>
            <person name="Petzold A."/>
            <person name="Susuki M."/>
            <person name="Suzuki K.-i.T."/>
            <person name="Hayashi T."/>
            <person name="Toyoda A."/>
            <person name="Oliveira C."/>
            <person name="Osipova E."/>
            <person name="Leigh N.D."/>
            <person name="Simon A."/>
            <person name="Yun M.H."/>
        </authorList>
    </citation>
    <scope>NUCLEOTIDE SEQUENCE</scope>
    <source>
        <strain evidence="2">20211129_DDA</strain>
        <tissue evidence="2">Liver</tissue>
    </source>
</reference>
<evidence type="ECO:0000313" key="2">
    <source>
        <dbReference type="EMBL" id="KAJ1098903.1"/>
    </source>
</evidence>
<name>A0AAV7M6N2_PLEWA</name>